<feature type="transmembrane region" description="Helical" evidence="6">
    <location>
        <begin position="56"/>
        <end position="80"/>
    </location>
</feature>
<feature type="transmembrane region" description="Helical" evidence="6">
    <location>
        <begin position="92"/>
        <end position="114"/>
    </location>
</feature>
<dbReference type="EMBL" id="GL376617">
    <property type="status" value="NOT_ANNOTATED_CDS"/>
    <property type="molecule type" value="Genomic_DNA"/>
</dbReference>
<dbReference type="Proteomes" id="UP000019132">
    <property type="component" value="Unassembled WGS sequence"/>
</dbReference>
<evidence type="ECO:0000313" key="8">
    <source>
        <dbReference type="EnsemblProtists" id="PYU1_T007828"/>
    </source>
</evidence>
<dbReference type="InParanoid" id="K3WS84"/>
<dbReference type="PANTHER" id="PTHR28165">
    <property type="entry name" value="NON-CLASSICAL EXPORT PROTEIN 2-RELATED"/>
    <property type="match status" value="1"/>
</dbReference>
<keyword evidence="9" id="KW-1185">Reference proteome</keyword>
<comment type="subcellular location">
    <subcellularLocation>
        <location evidence="1">Membrane</location>
        <topology evidence="1">Multi-pass membrane protein</topology>
    </subcellularLocation>
</comment>
<organism evidence="8 9">
    <name type="scientific">Globisporangium ultimum (strain ATCC 200006 / CBS 805.95 / DAOM BR144)</name>
    <name type="common">Pythium ultimum</name>
    <dbReference type="NCBI Taxonomy" id="431595"/>
    <lineage>
        <taxon>Eukaryota</taxon>
        <taxon>Sar</taxon>
        <taxon>Stramenopiles</taxon>
        <taxon>Oomycota</taxon>
        <taxon>Peronosporomycetes</taxon>
        <taxon>Pythiales</taxon>
        <taxon>Pythiaceae</taxon>
        <taxon>Globisporangium</taxon>
    </lineage>
</organism>
<reference evidence="8" key="3">
    <citation type="submission" date="2015-02" db="UniProtKB">
        <authorList>
            <consortium name="EnsemblProtists"/>
        </authorList>
    </citation>
    <scope>IDENTIFICATION</scope>
    <source>
        <strain evidence="8">DAOM BR144</strain>
    </source>
</reference>
<reference evidence="9" key="1">
    <citation type="journal article" date="2010" name="Genome Biol.">
        <title>Genome sequence of the necrotrophic plant pathogen Pythium ultimum reveals original pathogenicity mechanisms and effector repertoire.</title>
        <authorList>
            <person name="Levesque C.A."/>
            <person name="Brouwer H."/>
            <person name="Cano L."/>
            <person name="Hamilton J.P."/>
            <person name="Holt C."/>
            <person name="Huitema E."/>
            <person name="Raffaele S."/>
            <person name="Robideau G.P."/>
            <person name="Thines M."/>
            <person name="Win J."/>
            <person name="Zerillo M.M."/>
            <person name="Beakes G.W."/>
            <person name="Boore J.L."/>
            <person name="Busam D."/>
            <person name="Dumas B."/>
            <person name="Ferriera S."/>
            <person name="Fuerstenberg S.I."/>
            <person name="Gachon C.M."/>
            <person name="Gaulin E."/>
            <person name="Govers F."/>
            <person name="Grenville-Briggs L."/>
            <person name="Horner N."/>
            <person name="Hostetler J."/>
            <person name="Jiang R.H."/>
            <person name="Johnson J."/>
            <person name="Krajaejun T."/>
            <person name="Lin H."/>
            <person name="Meijer H.J."/>
            <person name="Moore B."/>
            <person name="Morris P."/>
            <person name="Phuntmart V."/>
            <person name="Puiu D."/>
            <person name="Shetty J."/>
            <person name="Stajich J.E."/>
            <person name="Tripathy S."/>
            <person name="Wawra S."/>
            <person name="van West P."/>
            <person name="Whitty B.R."/>
            <person name="Coutinho P.M."/>
            <person name="Henrissat B."/>
            <person name="Martin F."/>
            <person name="Thomas P.D."/>
            <person name="Tyler B.M."/>
            <person name="De Vries R.P."/>
            <person name="Kamoun S."/>
            <person name="Yandell M."/>
            <person name="Tisserat N."/>
            <person name="Buell C.R."/>
        </authorList>
    </citation>
    <scope>NUCLEOTIDE SEQUENCE</scope>
    <source>
        <strain evidence="9">DAOM:BR144</strain>
    </source>
</reference>
<keyword evidence="4 6" id="KW-0472">Membrane</keyword>
<evidence type="ECO:0000313" key="9">
    <source>
        <dbReference type="Proteomes" id="UP000019132"/>
    </source>
</evidence>
<dbReference type="VEuPathDB" id="FungiDB:PYU1_G007812"/>
<dbReference type="PANTHER" id="PTHR28165:SF1">
    <property type="entry name" value="NON-CLASSICAL EXPORT PROTEIN 2-RELATED"/>
    <property type="match status" value="1"/>
</dbReference>
<evidence type="ECO:0000256" key="6">
    <source>
        <dbReference type="SAM" id="Phobius"/>
    </source>
</evidence>
<evidence type="ECO:0000256" key="5">
    <source>
        <dbReference type="SAM" id="MobiDB-lite"/>
    </source>
</evidence>
<keyword evidence="2 6" id="KW-0812">Transmembrane</keyword>
<dbReference type="Pfam" id="PF01284">
    <property type="entry name" value="MARVEL"/>
    <property type="match status" value="1"/>
</dbReference>
<protein>
    <recommendedName>
        <fullName evidence="7">MARVEL domain-containing protein</fullName>
    </recommendedName>
</protein>
<dbReference type="EnsemblProtists" id="PYU1_T007828">
    <property type="protein sequence ID" value="PYU1_T007828"/>
    <property type="gene ID" value="PYU1_G007812"/>
</dbReference>
<dbReference type="HOGENOM" id="CLU_123083_0_0_1"/>
<name>K3WS84_GLOUD</name>
<reference evidence="9" key="2">
    <citation type="submission" date="2010-04" db="EMBL/GenBank/DDBJ databases">
        <authorList>
            <person name="Buell R."/>
            <person name="Hamilton J."/>
            <person name="Hostetler J."/>
        </authorList>
    </citation>
    <scope>NUCLEOTIDE SEQUENCE [LARGE SCALE GENOMIC DNA]</scope>
    <source>
        <strain evidence="9">DAOM:BR144</strain>
    </source>
</reference>
<feature type="region of interest" description="Disordered" evidence="5">
    <location>
        <begin position="170"/>
        <end position="200"/>
    </location>
</feature>
<dbReference type="GO" id="GO:0016020">
    <property type="term" value="C:membrane"/>
    <property type="evidence" value="ECO:0007669"/>
    <property type="project" value="UniProtKB-SubCell"/>
</dbReference>
<feature type="domain" description="MARVEL" evidence="7">
    <location>
        <begin position="13"/>
        <end position="149"/>
    </location>
</feature>
<evidence type="ECO:0000256" key="2">
    <source>
        <dbReference type="ARBA" id="ARBA00022692"/>
    </source>
</evidence>
<feature type="transmembrane region" description="Helical" evidence="6">
    <location>
        <begin position="134"/>
        <end position="152"/>
    </location>
</feature>
<dbReference type="InterPro" id="IPR008253">
    <property type="entry name" value="Marvel"/>
</dbReference>
<dbReference type="AlphaFoldDB" id="K3WS84"/>
<proteinExistence type="predicted"/>
<evidence type="ECO:0000259" key="7">
    <source>
        <dbReference type="Pfam" id="PF01284"/>
    </source>
</evidence>
<sequence length="200" mass="22461">MAMARGGSSPLMFWLRLLLRFLQFAFSLIALITLSAAFVASSYYGYTSMLGSSPVIFTTLMTYTGFVYALWFLIFINLLNMCPRPPLFYEQLMDFLMAVLLLIAAIVLLCSDYVQNCSVYGYMLRCRSIRTSVVFTFLAMASFLLTLLLSFFDRGKDREDVNDDRHRMAAARNSDGPAPAPYHAESTPTARGDNNVAARV</sequence>
<evidence type="ECO:0000256" key="1">
    <source>
        <dbReference type="ARBA" id="ARBA00004141"/>
    </source>
</evidence>
<keyword evidence="3 6" id="KW-1133">Transmembrane helix</keyword>
<dbReference type="eggNOG" id="ENOG502S7YU">
    <property type="taxonomic scope" value="Eukaryota"/>
</dbReference>
<evidence type="ECO:0000256" key="3">
    <source>
        <dbReference type="ARBA" id="ARBA00022989"/>
    </source>
</evidence>
<dbReference type="InterPro" id="IPR052649">
    <property type="entry name" value="NCE102-like"/>
</dbReference>
<feature type="transmembrane region" description="Helical" evidence="6">
    <location>
        <begin position="21"/>
        <end position="44"/>
    </location>
</feature>
<accession>K3WS84</accession>
<evidence type="ECO:0000256" key="4">
    <source>
        <dbReference type="ARBA" id="ARBA00023136"/>
    </source>
</evidence>
<dbReference type="OMA" id="CCESSMG"/>